<dbReference type="PANTHER" id="PTHR11360">
    <property type="entry name" value="MONOCARBOXYLATE TRANSPORTER"/>
    <property type="match status" value="1"/>
</dbReference>
<evidence type="ECO:0000256" key="3">
    <source>
        <dbReference type="SAM" id="MobiDB-lite"/>
    </source>
</evidence>
<evidence type="ECO:0000256" key="1">
    <source>
        <dbReference type="ARBA" id="ARBA00004141"/>
    </source>
</evidence>
<dbReference type="GO" id="GO:0022857">
    <property type="term" value="F:transmembrane transporter activity"/>
    <property type="evidence" value="ECO:0007669"/>
    <property type="project" value="InterPro"/>
</dbReference>
<name>A0A8J5NFY6_FUSOX</name>
<dbReference type="InterPro" id="IPR011701">
    <property type="entry name" value="MFS"/>
</dbReference>
<evidence type="ECO:0000259" key="5">
    <source>
        <dbReference type="PROSITE" id="PS50850"/>
    </source>
</evidence>
<evidence type="ECO:0000313" key="6">
    <source>
        <dbReference type="EMBL" id="KAG7403379.1"/>
    </source>
</evidence>
<dbReference type="PROSITE" id="PS50850">
    <property type="entry name" value="MFS"/>
    <property type="match status" value="1"/>
</dbReference>
<dbReference type="PANTHER" id="PTHR11360:SF234">
    <property type="entry name" value="MFS-TYPE TRANSPORTER DBAD-RELATED"/>
    <property type="match status" value="1"/>
</dbReference>
<dbReference type="Pfam" id="PF07690">
    <property type="entry name" value="MFS_1"/>
    <property type="match status" value="1"/>
</dbReference>
<dbReference type="GO" id="GO:0016020">
    <property type="term" value="C:membrane"/>
    <property type="evidence" value="ECO:0007669"/>
    <property type="project" value="UniProtKB-SubCell"/>
</dbReference>
<comment type="caution">
    <text evidence="6">The sequence shown here is derived from an EMBL/GenBank/DDBJ whole genome shotgun (WGS) entry which is preliminary data.</text>
</comment>
<reference evidence="6" key="1">
    <citation type="submission" date="2021-04" db="EMBL/GenBank/DDBJ databases">
        <title>First draft genome resource for Brassicaceae pathogens Fusarium oxysporum f. sp. raphani and Fusarium oxysporum f. sp. rapae.</title>
        <authorList>
            <person name="Asai S."/>
        </authorList>
    </citation>
    <scope>NUCLEOTIDE SEQUENCE</scope>
    <source>
        <strain evidence="6">Tf1208</strain>
    </source>
</reference>
<dbReference type="InterPro" id="IPR020846">
    <property type="entry name" value="MFS_dom"/>
</dbReference>
<sequence>MSVIDLNSSNAPEVASPGETERKPPVSDGQSSEELETLAPPPLPPNGGIVAWSQVVGAFFLFFSSWGVVNTFGAFQTYYERTLIPSYSSSSISWIGSVQGFLLFLFGGVTGPIFDKGYLHTLVLIGLFAVSFGLMMTSLATEYYQLFLAHGICVGIGCACLFVPSIAIVSTYFTTKRAIATGITASGGSIGSVIFPILFRKLVDRVGFGWTTRIIGFIVAGVLLVSLSVMRTRLPPPKHARSLFDASAFKQASKSIV</sequence>
<dbReference type="InterPro" id="IPR050327">
    <property type="entry name" value="Proton-linked_MCT"/>
</dbReference>
<feature type="transmembrane region" description="Helical" evidence="4">
    <location>
        <begin position="117"/>
        <end position="135"/>
    </location>
</feature>
<evidence type="ECO:0000256" key="4">
    <source>
        <dbReference type="SAM" id="Phobius"/>
    </source>
</evidence>
<dbReference type="EMBL" id="JAELUQ010000015">
    <property type="protein sequence ID" value="KAG7403379.1"/>
    <property type="molecule type" value="Genomic_DNA"/>
</dbReference>
<feature type="transmembrane region" description="Helical" evidence="4">
    <location>
        <begin position="92"/>
        <end position="111"/>
    </location>
</feature>
<feature type="transmembrane region" description="Helical" evidence="4">
    <location>
        <begin position="179"/>
        <end position="198"/>
    </location>
</feature>
<comment type="similarity">
    <text evidence="2">Belongs to the major facilitator superfamily. Monocarboxylate porter (TC 2.A.1.13) family.</text>
</comment>
<protein>
    <submittedName>
        <fullName evidence="6">MFS transporter asaE</fullName>
    </submittedName>
</protein>
<gene>
    <name evidence="6" type="primary">asaE-4</name>
    <name evidence="6" type="ORF">Forpe1208_v016669</name>
</gene>
<feature type="transmembrane region" description="Helical" evidence="4">
    <location>
        <begin position="49"/>
        <end position="72"/>
    </location>
</feature>
<evidence type="ECO:0000313" key="7">
    <source>
        <dbReference type="Proteomes" id="UP000694050"/>
    </source>
</evidence>
<feature type="domain" description="Major facilitator superfamily (MFS) profile" evidence="5">
    <location>
        <begin position="50"/>
        <end position="257"/>
    </location>
</feature>
<feature type="transmembrane region" description="Helical" evidence="4">
    <location>
        <begin position="210"/>
        <end position="230"/>
    </location>
</feature>
<keyword evidence="4" id="KW-1133">Transmembrane helix</keyword>
<feature type="region of interest" description="Disordered" evidence="3">
    <location>
        <begin position="1"/>
        <end position="42"/>
    </location>
</feature>
<accession>A0A8J5NFY6</accession>
<comment type="subcellular location">
    <subcellularLocation>
        <location evidence="1">Membrane</location>
        <topology evidence="1">Multi-pass membrane protein</topology>
    </subcellularLocation>
</comment>
<proteinExistence type="inferred from homology"/>
<dbReference type="Proteomes" id="UP000694050">
    <property type="component" value="Unassembled WGS sequence"/>
</dbReference>
<feature type="transmembrane region" description="Helical" evidence="4">
    <location>
        <begin position="147"/>
        <end position="173"/>
    </location>
</feature>
<evidence type="ECO:0000256" key="2">
    <source>
        <dbReference type="ARBA" id="ARBA00006727"/>
    </source>
</evidence>
<keyword evidence="4" id="KW-0472">Membrane</keyword>
<keyword evidence="4" id="KW-0812">Transmembrane</keyword>
<feature type="compositionally biased region" description="Polar residues" evidence="3">
    <location>
        <begin position="1"/>
        <end position="11"/>
    </location>
</feature>
<organism evidence="6 7">
    <name type="scientific">Fusarium oxysporum f. sp. rapae</name>
    <dbReference type="NCBI Taxonomy" id="485398"/>
    <lineage>
        <taxon>Eukaryota</taxon>
        <taxon>Fungi</taxon>
        <taxon>Dikarya</taxon>
        <taxon>Ascomycota</taxon>
        <taxon>Pezizomycotina</taxon>
        <taxon>Sordariomycetes</taxon>
        <taxon>Hypocreomycetidae</taxon>
        <taxon>Hypocreales</taxon>
        <taxon>Nectriaceae</taxon>
        <taxon>Fusarium</taxon>
        <taxon>Fusarium oxysporum species complex</taxon>
    </lineage>
</organism>
<dbReference type="AlphaFoldDB" id="A0A8J5NFY6"/>